<keyword evidence="21" id="KW-1185">Reference proteome</keyword>
<proteinExistence type="inferred from homology"/>
<feature type="transmembrane region" description="Helical" evidence="18">
    <location>
        <begin position="46"/>
        <end position="67"/>
    </location>
</feature>
<dbReference type="GO" id="GO:0000139">
    <property type="term" value="C:Golgi membrane"/>
    <property type="evidence" value="ECO:0007669"/>
    <property type="project" value="UniProtKB-SubCell"/>
</dbReference>
<dbReference type="PANTHER" id="PTHR12349">
    <property type="entry name" value="ANKYRIN REPEAT AND LEM DOMAIN-CONTAINING PROTEIN 2"/>
    <property type="match status" value="1"/>
</dbReference>
<dbReference type="PROSITE" id="PS01180">
    <property type="entry name" value="CUB"/>
    <property type="match status" value="1"/>
</dbReference>
<keyword evidence="5 18" id="KW-0812">Transmembrane</keyword>
<evidence type="ECO:0000256" key="17">
    <source>
        <dbReference type="SAM" id="MobiDB-lite"/>
    </source>
</evidence>
<sequence>MPNSVGKRFKPTKYIPVSTAATLLVGSTTLFFVFTCPWLTKAISPVVPLYNGIVFLFVLANFSMATFMDPGVFPRADEDEDKDDDFRAPLYKNVEIKGIQVRMKWCATCHFYRPPRCSHCSVCDNCVEEFDHHCPWVNNCIGRRNYRYFFLFLLSLSVHMVGVFSFGLLFVLHHLERLSALHTTVTYIADPRKKIPITMKPPFLRPDLSTRHISVKVSDNGIHSNILQSKSKTSLDGVDDKSIDTQPPLPPKADRYNQLKSQLTSSEESSLSSKPTNPSTPAMYKYRPSFGTMPKVHYHATGEKIVMSENGKPSAVLEERGHDYRSEPNLDMPDFRSTPLHRTYQSSPFQLDSFSTTSRSFSLKQGVNRADQMPLGGSKPETVTSTPHKGVFSPGTISGRNGSLSYDSLLSPSVTPSVGECAAHPGVPSMGFHSPYLPTKMCHVRGPELQRHVGPPSYSPVHVGAMYGRQSPLSRERDPSPVRYDNLSKTIMASIQERKELEEREKLMHRHAQAPVAYANDSGVFDTCSGAAYGLPHGTCYPDGPRGPGSREPTPPVCGSRDNLMGVGVVGYGPRTPVLRSSASSLARAPRTSTTSLHTDGGGVSRTGEHQYRSPVHQMHHSPTAVPRSPSYAHQKVAFISALERADSPHLGTRDDLGQGKVNGQLKGQARDCHLGTPSGTPSRHTSVKKVYFDCGAKVDVVDVQGLILSPGFPYNYSSGTHCVWQFFIPVGHQLIMEMFDFDVFESHDNPARYPTTSDAVVDEVPNDSGLLVSKSLGSPKEPQSTHREDVKQVVIQEQSTKMEMTKVSNSAKMLSDSPLAPQASLPVENRNSVSLQASRAASDFTSTSPRTPIETDDAVSPETQPPLIDACPHDVLYISDLITFSSRFCGSRRPSSSQLVFGSDDDMVEVIMELITTTHWGRGFALLFHYQNQTQGATSQRQRSLLTSDGRAGALLGAVSGTVVFAFALAGILCMIFRPKLCAKGANASSSISSEVPEGVLNSAADVSELQMVSPNRLEQQPGALNDNNNHSVNRSLSHTVIGACDVSEKAALEQFSSGLTELEVGTDEVFIIASAPNSAQLPFSPHTQRERFLRHSDTGPSRPFDWPTPDQALPSVTKSSLVGSTNSTRPRAWSVRTFQDLLPPLPQLHKKWCSWNSTSPFTKLVDSGLPTTATDSGRGKILSDAPLHSPADNCQSDSFMSNASYPLTQPAQRQRRLNSTSNLRRTRFNTPCFGLLADTPESSNPQQNGITTSNTPSDTSGTPSTQLQVRRPISSTEDDHVTVPVFPISEEEDRQPLVSAEHPKTPLRMNGQMFEGTKMPLLSKSQVTSIQATSLVRGGRGGALETRDPSTLSC</sequence>
<dbReference type="InterPro" id="IPR001594">
    <property type="entry name" value="Palmitoyltrfase_DHHC"/>
</dbReference>
<evidence type="ECO:0000256" key="10">
    <source>
        <dbReference type="ARBA" id="ARBA00023139"/>
    </source>
</evidence>
<evidence type="ECO:0000256" key="11">
    <source>
        <dbReference type="ARBA" id="ARBA00023157"/>
    </source>
</evidence>
<evidence type="ECO:0000256" key="14">
    <source>
        <dbReference type="ARBA" id="ARBA00023463"/>
    </source>
</evidence>
<evidence type="ECO:0000256" key="6">
    <source>
        <dbReference type="ARBA" id="ARBA00022989"/>
    </source>
</evidence>
<evidence type="ECO:0000256" key="7">
    <source>
        <dbReference type="ARBA" id="ARBA00023034"/>
    </source>
</evidence>
<evidence type="ECO:0000256" key="13">
    <source>
        <dbReference type="ARBA" id="ARBA00023315"/>
    </source>
</evidence>
<evidence type="ECO:0000313" key="21">
    <source>
        <dbReference type="Proteomes" id="UP000290572"/>
    </source>
</evidence>
<feature type="transmembrane region" description="Helical" evidence="18">
    <location>
        <begin position="148"/>
        <end position="172"/>
    </location>
</feature>
<keyword evidence="7" id="KW-0333">Golgi apparatus</keyword>
<feature type="compositionally biased region" description="Low complexity" evidence="17">
    <location>
        <begin position="258"/>
        <end position="274"/>
    </location>
</feature>
<feature type="compositionally biased region" description="Low complexity" evidence="17">
    <location>
        <begin position="582"/>
        <end position="596"/>
    </location>
</feature>
<comment type="similarity">
    <text evidence="14">Belongs to the DHHC palmitoyltransferase family. ERF2/ZDHHC9 subfamily.</text>
</comment>
<evidence type="ECO:0000256" key="18">
    <source>
        <dbReference type="SAM" id="Phobius"/>
    </source>
</evidence>
<evidence type="ECO:0000313" key="20">
    <source>
        <dbReference type="EMBL" id="RXN30827.1"/>
    </source>
</evidence>
<keyword evidence="12" id="KW-0449">Lipoprotein</keyword>
<dbReference type="Pfam" id="PF01529">
    <property type="entry name" value="DHHC"/>
    <property type="match status" value="1"/>
</dbReference>
<dbReference type="STRING" id="84645.A0A498NGG4"/>
<dbReference type="PROSITE" id="PS50216">
    <property type="entry name" value="DHHC"/>
    <property type="match status" value="1"/>
</dbReference>
<feature type="region of interest" description="Disordered" evidence="17">
    <location>
        <begin position="771"/>
        <end position="866"/>
    </location>
</feature>
<comment type="catalytic activity">
    <reaction evidence="15">
        <text>L-cysteinyl-[protein] + hexadecanoyl-CoA = S-hexadecanoyl-L-cysteinyl-[protein] + CoA</text>
        <dbReference type="Rhea" id="RHEA:36683"/>
        <dbReference type="Rhea" id="RHEA-COMP:10131"/>
        <dbReference type="Rhea" id="RHEA-COMP:11032"/>
        <dbReference type="ChEBI" id="CHEBI:29950"/>
        <dbReference type="ChEBI" id="CHEBI:57287"/>
        <dbReference type="ChEBI" id="CHEBI:57379"/>
        <dbReference type="ChEBI" id="CHEBI:74151"/>
        <dbReference type="EC" id="2.3.1.225"/>
    </reaction>
    <physiologicalReaction direction="left-to-right" evidence="15">
        <dbReference type="Rhea" id="RHEA:36684"/>
    </physiologicalReaction>
</comment>
<evidence type="ECO:0000259" key="19">
    <source>
        <dbReference type="PROSITE" id="PS01180"/>
    </source>
</evidence>
<keyword evidence="9 18" id="KW-0472">Membrane</keyword>
<dbReference type="Gene3D" id="2.60.120.290">
    <property type="entry name" value="Spermadhesin, CUB domain"/>
    <property type="match status" value="1"/>
</dbReference>
<feature type="region of interest" description="Disordered" evidence="17">
    <location>
        <begin position="1178"/>
        <end position="1281"/>
    </location>
</feature>
<feature type="compositionally biased region" description="Polar residues" evidence="17">
    <location>
        <begin position="1242"/>
        <end position="1270"/>
    </location>
</feature>
<feature type="compositionally biased region" description="Basic and acidic residues" evidence="17">
    <location>
        <begin position="1089"/>
        <end position="1099"/>
    </location>
</feature>
<feature type="domain" description="CUB" evidence="19">
    <location>
        <begin position="695"/>
        <end position="812"/>
    </location>
</feature>
<dbReference type="InterPro" id="IPR000859">
    <property type="entry name" value="CUB_dom"/>
</dbReference>
<evidence type="ECO:0000256" key="9">
    <source>
        <dbReference type="ARBA" id="ARBA00023136"/>
    </source>
</evidence>
<comment type="caution">
    <text evidence="20">The sequence shown here is derived from an EMBL/GenBank/DDBJ whole genome shotgun (WGS) entry which is preliminary data.</text>
</comment>
<comment type="caution">
    <text evidence="16">Lacks conserved residue(s) required for the propagation of feature annotation.</text>
</comment>
<organism evidence="20 21">
    <name type="scientific">Labeo rohita</name>
    <name type="common">Indian major carp</name>
    <name type="synonym">Cyprinus rohita</name>
    <dbReference type="NCBI Taxonomy" id="84645"/>
    <lineage>
        <taxon>Eukaryota</taxon>
        <taxon>Metazoa</taxon>
        <taxon>Chordata</taxon>
        <taxon>Craniata</taxon>
        <taxon>Vertebrata</taxon>
        <taxon>Euteleostomi</taxon>
        <taxon>Actinopterygii</taxon>
        <taxon>Neopterygii</taxon>
        <taxon>Teleostei</taxon>
        <taxon>Ostariophysi</taxon>
        <taxon>Cypriniformes</taxon>
        <taxon>Cyprinidae</taxon>
        <taxon>Labeoninae</taxon>
        <taxon>Labeonini</taxon>
        <taxon>Labeo</taxon>
    </lineage>
</organism>
<dbReference type="GO" id="GO:0019706">
    <property type="term" value="F:protein-cysteine S-palmitoyltransferase activity"/>
    <property type="evidence" value="ECO:0007669"/>
    <property type="project" value="UniProtKB-EC"/>
</dbReference>
<reference evidence="20 21" key="1">
    <citation type="submission" date="2018-03" db="EMBL/GenBank/DDBJ databases">
        <title>Draft genome sequence of Rohu Carp (Labeo rohita).</title>
        <authorList>
            <person name="Das P."/>
            <person name="Kushwaha B."/>
            <person name="Joshi C.G."/>
            <person name="Kumar D."/>
            <person name="Nagpure N.S."/>
            <person name="Sahoo L."/>
            <person name="Das S.P."/>
            <person name="Bit A."/>
            <person name="Patnaik S."/>
            <person name="Meher P.K."/>
            <person name="Jayasankar P."/>
            <person name="Koringa P.G."/>
            <person name="Patel N.V."/>
            <person name="Hinsu A.T."/>
            <person name="Kumar R."/>
            <person name="Pandey M."/>
            <person name="Agarwal S."/>
            <person name="Srivastava S."/>
            <person name="Singh M."/>
            <person name="Iquebal M.A."/>
            <person name="Jaiswal S."/>
            <person name="Angadi U.B."/>
            <person name="Kumar N."/>
            <person name="Raza M."/>
            <person name="Shah T.M."/>
            <person name="Rai A."/>
            <person name="Jena J.K."/>
        </authorList>
    </citation>
    <scope>NUCLEOTIDE SEQUENCE [LARGE SCALE GENOMIC DNA]</scope>
    <source>
        <strain evidence="20">DASCIFA01</strain>
        <tissue evidence="20">Testis</tissue>
    </source>
</reference>
<feature type="region of interest" description="Disordered" evidence="17">
    <location>
        <begin position="370"/>
        <end position="398"/>
    </location>
</feature>
<evidence type="ECO:0000256" key="15">
    <source>
        <dbReference type="ARBA" id="ARBA00047790"/>
    </source>
</evidence>
<dbReference type="InterPro" id="IPR035914">
    <property type="entry name" value="Sperma_CUB_dom_sf"/>
</dbReference>
<feature type="region of interest" description="Disordered" evidence="17">
    <location>
        <begin position="582"/>
        <end position="605"/>
    </location>
</feature>
<dbReference type="CDD" id="cd00041">
    <property type="entry name" value="CUB"/>
    <property type="match status" value="1"/>
</dbReference>
<protein>
    <recommendedName>
        <fullName evidence="3">protein S-acyltransferase</fullName>
        <ecNumber evidence="3">2.3.1.225</ecNumber>
    </recommendedName>
</protein>
<keyword evidence="4 20" id="KW-0808">Transferase</keyword>
<feature type="transmembrane region" description="Helical" evidence="18">
    <location>
        <begin position="21"/>
        <end position="40"/>
    </location>
</feature>
<keyword evidence="6 18" id="KW-1133">Transmembrane helix</keyword>
<dbReference type="Proteomes" id="UP000290572">
    <property type="component" value="Unassembled WGS sequence"/>
</dbReference>
<keyword evidence="11" id="KW-1015">Disulfide bond</keyword>
<feature type="compositionally biased region" description="Polar residues" evidence="17">
    <location>
        <begin position="1116"/>
        <end position="1128"/>
    </location>
</feature>
<feature type="compositionally biased region" description="Polar residues" evidence="17">
    <location>
        <begin position="796"/>
        <end position="813"/>
    </location>
</feature>
<gene>
    <name evidence="20" type="ORF">ROHU_017497</name>
</gene>
<keyword evidence="10" id="KW-0564">Palmitate</keyword>
<evidence type="ECO:0000256" key="16">
    <source>
        <dbReference type="PROSITE-ProRule" id="PRU00059"/>
    </source>
</evidence>
<dbReference type="SMART" id="SM00042">
    <property type="entry name" value="CUB"/>
    <property type="match status" value="1"/>
</dbReference>
<name>A0A498NGG4_LABRO</name>
<evidence type="ECO:0000256" key="1">
    <source>
        <dbReference type="ARBA" id="ARBA00004225"/>
    </source>
</evidence>
<evidence type="ECO:0000256" key="4">
    <source>
        <dbReference type="ARBA" id="ARBA00022679"/>
    </source>
</evidence>
<dbReference type="EC" id="2.3.1.225" evidence="3"/>
<dbReference type="SUPFAM" id="SSF49854">
    <property type="entry name" value="Spermadhesin, CUB domain"/>
    <property type="match status" value="1"/>
</dbReference>
<dbReference type="EMBL" id="QBIY01011545">
    <property type="protein sequence ID" value="RXN30827.1"/>
    <property type="molecule type" value="Genomic_DNA"/>
</dbReference>
<evidence type="ECO:0000256" key="2">
    <source>
        <dbReference type="ARBA" id="ARBA00004653"/>
    </source>
</evidence>
<evidence type="ECO:0000256" key="3">
    <source>
        <dbReference type="ARBA" id="ARBA00012210"/>
    </source>
</evidence>
<feature type="compositionally biased region" description="Polar residues" evidence="17">
    <location>
        <begin position="1194"/>
        <end position="1225"/>
    </location>
</feature>
<keyword evidence="13" id="KW-0012">Acyltransferase</keyword>
<dbReference type="Pfam" id="PF00431">
    <property type="entry name" value="CUB"/>
    <property type="match status" value="1"/>
</dbReference>
<evidence type="ECO:0000256" key="12">
    <source>
        <dbReference type="ARBA" id="ARBA00023288"/>
    </source>
</evidence>
<keyword evidence="8" id="KW-0496">Mitochondrion</keyword>
<comment type="subcellular location">
    <subcellularLocation>
        <location evidence="2">Golgi apparatus membrane</location>
        <topology evidence="2">Multi-pass membrane protein</topology>
    </subcellularLocation>
    <subcellularLocation>
        <location evidence="1">Mitochondrion membrane</location>
        <topology evidence="1">Multi-pass membrane protein</topology>
    </subcellularLocation>
</comment>
<feature type="compositionally biased region" description="Polar residues" evidence="17">
    <location>
        <begin position="830"/>
        <end position="851"/>
    </location>
</feature>
<feature type="transmembrane region" description="Helical" evidence="18">
    <location>
        <begin position="953"/>
        <end position="978"/>
    </location>
</feature>
<evidence type="ECO:0000256" key="8">
    <source>
        <dbReference type="ARBA" id="ARBA00023128"/>
    </source>
</evidence>
<feature type="region of interest" description="Disordered" evidence="17">
    <location>
        <begin position="233"/>
        <end position="286"/>
    </location>
</feature>
<accession>A0A498NGG4</accession>
<feature type="region of interest" description="Disordered" evidence="17">
    <location>
        <begin position="1083"/>
        <end position="1128"/>
    </location>
</feature>
<dbReference type="GO" id="GO:0031966">
    <property type="term" value="C:mitochondrial membrane"/>
    <property type="evidence" value="ECO:0007669"/>
    <property type="project" value="UniProtKB-SubCell"/>
</dbReference>
<evidence type="ECO:0000256" key="5">
    <source>
        <dbReference type="ARBA" id="ARBA00022692"/>
    </source>
</evidence>
<dbReference type="PANTHER" id="PTHR12349:SF1">
    <property type="entry name" value="PALMITOYLTRANSFERASE ZDHHC8"/>
    <property type="match status" value="1"/>
</dbReference>